<keyword evidence="1" id="KW-0472">Membrane</keyword>
<dbReference type="GO" id="GO:0008081">
    <property type="term" value="F:phosphoric diester hydrolase activity"/>
    <property type="evidence" value="ECO:0007669"/>
    <property type="project" value="InterPro"/>
</dbReference>
<organism evidence="3">
    <name type="scientific">viral metagenome</name>
    <dbReference type="NCBI Taxonomy" id="1070528"/>
    <lineage>
        <taxon>unclassified sequences</taxon>
        <taxon>metagenomes</taxon>
        <taxon>organismal metagenomes</taxon>
    </lineage>
</organism>
<proteinExistence type="predicted"/>
<feature type="transmembrane region" description="Helical" evidence="1">
    <location>
        <begin position="78"/>
        <end position="98"/>
    </location>
</feature>
<reference evidence="3" key="1">
    <citation type="journal article" date="2020" name="Nature">
        <title>Giant virus diversity and host interactions through global metagenomics.</title>
        <authorList>
            <person name="Schulz F."/>
            <person name="Roux S."/>
            <person name="Paez-Espino D."/>
            <person name="Jungbluth S."/>
            <person name="Walsh D.A."/>
            <person name="Denef V.J."/>
            <person name="McMahon K.D."/>
            <person name="Konstantinidis K.T."/>
            <person name="Eloe-Fadrosh E.A."/>
            <person name="Kyrpides N.C."/>
            <person name="Woyke T."/>
        </authorList>
    </citation>
    <scope>NUCLEOTIDE SEQUENCE</scope>
    <source>
        <strain evidence="3">GVMAG-S-ERX555907-63</strain>
    </source>
</reference>
<dbReference type="PROSITE" id="PS50007">
    <property type="entry name" value="PIPLC_X_DOMAIN"/>
    <property type="match status" value="1"/>
</dbReference>
<name>A0A6C0L2F2_9ZZZZ</name>
<dbReference type="GO" id="GO:0006629">
    <property type="term" value="P:lipid metabolic process"/>
    <property type="evidence" value="ECO:0007669"/>
    <property type="project" value="InterPro"/>
</dbReference>
<sequence length="507" mass="57212">MDNTNRLTNMAMPQNLQTITNIENIQNKIKSIGFKNIEKYSIIGLSITLYIYALIKMTNHSPSTRACFNKPNQIMNNGLIFMGSISSLIFLGLYLTILGGGHKPISVLIVLITCAITIAFGVHFFFSCAFVNKNVNFELSENNAIKSLQVLYNELMIGVKPISRCITYHTGDYYTSNSIECREIDGCVTSAIAACDERNGAKLVDFYIASSHQSCVAPYSSGNYVSTEMLKTVLQAGARFLDFDIYPQDINNEIVPVIRSEYRGLKSLNYLSLEEVFEVISSYGFVEKYDDPLLIHLNIKTNNLGVMDTIANTFVNSIHGDHILEPRYSYHSKKSVAREPVCKLLNKIVLIVTGETSHTLLDELVNLHTSNNARILTSKEVGSPVNPKSFAFSNQNIYTIVIPEEYEDNTNPEVAWTYGCHAFMMNYWKLNDIMKSHCDWFKQSSLVMKKFNLQETRVDIKDIVEKDKANEDEMKQLANIELEQTEKFVSKPTITASSVSQPQKLES</sequence>
<feature type="transmembrane region" description="Helical" evidence="1">
    <location>
        <begin position="40"/>
        <end position="58"/>
    </location>
</feature>
<evidence type="ECO:0000313" key="3">
    <source>
        <dbReference type="EMBL" id="QHU22668.1"/>
    </source>
</evidence>
<keyword evidence="1" id="KW-0812">Transmembrane</keyword>
<keyword evidence="1" id="KW-1133">Transmembrane helix</keyword>
<feature type="domain" description="Phosphatidylinositol-specific phospholipase C X" evidence="2">
    <location>
        <begin position="203"/>
        <end position="350"/>
    </location>
</feature>
<dbReference type="SUPFAM" id="SSF51695">
    <property type="entry name" value="PLC-like phosphodiesterases"/>
    <property type="match status" value="1"/>
</dbReference>
<protein>
    <recommendedName>
        <fullName evidence="2">Phosphatidylinositol-specific phospholipase C X domain-containing protein</fullName>
    </recommendedName>
</protein>
<evidence type="ECO:0000256" key="1">
    <source>
        <dbReference type="SAM" id="Phobius"/>
    </source>
</evidence>
<dbReference type="InterPro" id="IPR000909">
    <property type="entry name" value="PLipase_C_PInositol-sp_X_dom"/>
</dbReference>
<dbReference type="EMBL" id="MN741017">
    <property type="protein sequence ID" value="QHU22668.1"/>
    <property type="molecule type" value="Genomic_DNA"/>
</dbReference>
<accession>A0A6C0L2F2</accession>
<dbReference type="AlphaFoldDB" id="A0A6C0L2F2"/>
<feature type="transmembrane region" description="Helical" evidence="1">
    <location>
        <begin position="105"/>
        <end position="126"/>
    </location>
</feature>
<evidence type="ECO:0000259" key="2">
    <source>
        <dbReference type="Pfam" id="PF00388"/>
    </source>
</evidence>
<dbReference type="InterPro" id="IPR017946">
    <property type="entry name" value="PLC-like_Pdiesterase_TIM-brl"/>
</dbReference>
<dbReference type="Pfam" id="PF00388">
    <property type="entry name" value="PI-PLC-X"/>
    <property type="match status" value="1"/>
</dbReference>
<dbReference type="Gene3D" id="3.20.20.190">
    <property type="entry name" value="Phosphatidylinositol (PI) phosphodiesterase"/>
    <property type="match status" value="1"/>
</dbReference>